<dbReference type="PANTHER" id="PTHR45128">
    <property type="entry name" value="METHYLTRANSFERASE TYPE 11"/>
    <property type="match status" value="1"/>
</dbReference>
<evidence type="ECO:0000259" key="1">
    <source>
        <dbReference type="Pfam" id="PF13847"/>
    </source>
</evidence>
<dbReference type="Pfam" id="PF13847">
    <property type="entry name" value="Methyltransf_31"/>
    <property type="match status" value="1"/>
</dbReference>
<proteinExistence type="predicted"/>
<keyword evidence="3" id="KW-0489">Methyltransferase</keyword>
<dbReference type="GO" id="GO:0032259">
    <property type="term" value="P:methylation"/>
    <property type="evidence" value="ECO:0007669"/>
    <property type="project" value="UniProtKB-KW"/>
</dbReference>
<dbReference type="InterPro" id="IPR029063">
    <property type="entry name" value="SAM-dependent_MTases_sf"/>
</dbReference>
<feature type="domain" description="S-adenosylmethionine-dependent methyltransferase Rv2258c-like winged HTH" evidence="2">
    <location>
        <begin position="40"/>
        <end position="110"/>
    </location>
</feature>
<dbReference type="RefSeq" id="WP_037042697.1">
    <property type="nucleotide sequence ID" value="NZ_BAAAUZ010000009.1"/>
</dbReference>
<keyword evidence="3" id="KW-0808">Transferase</keyword>
<dbReference type="CDD" id="cd02440">
    <property type="entry name" value="AdoMet_MTases"/>
    <property type="match status" value="1"/>
</dbReference>
<dbReference type="InterPro" id="IPR053173">
    <property type="entry name" value="SAM-binding_MTase"/>
</dbReference>
<name>A0A9W6L4K4_9PSEU</name>
<dbReference type="EMBL" id="BSFQ01000017">
    <property type="protein sequence ID" value="GLL12933.1"/>
    <property type="molecule type" value="Genomic_DNA"/>
</dbReference>
<reference evidence="3" key="1">
    <citation type="journal article" date="2014" name="Int. J. Syst. Evol. Microbiol.">
        <title>Complete genome sequence of Corynebacterium casei LMG S-19264T (=DSM 44701T), isolated from a smear-ripened cheese.</title>
        <authorList>
            <consortium name="US DOE Joint Genome Institute (JGI-PGF)"/>
            <person name="Walter F."/>
            <person name="Albersmeier A."/>
            <person name="Kalinowski J."/>
            <person name="Ruckert C."/>
        </authorList>
    </citation>
    <scope>NUCLEOTIDE SEQUENCE</scope>
    <source>
        <strain evidence="3">VKM Ac-1069</strain>
    </source>
</reference>
<keyword evidence="4" id="KW-1185">Reference proteome</keyword>
<evidence type="ECO:0000259" key="2">
    <source>
        <dbReference type="Pfam" id="PF21320"/>
    </source>
</evidence>
<accession>A0A9W6L4K4</accession>
<dbReference type="Proteomes" id="UP001143463">
    <property type="component" value="Unassembled WGS sequence"/>
</dbReference>
<dbReference type="InterPro" id="IPR025714">
    <property type="entry name" value="Methyltranfer_dom"/>
</dbReference>
<dbReference type="InterPro" id="IPR036388">
    <property type="entry name" value="WH-like_DNA-bd_sf"/>
</dbReference>
<dbReference type="SUPFAM" id="SSF53335">
    <property type="entry name" value="S-adenosyl-L-methionine-dependent methyltransferases"/>
    <property type="match status" value="1"/>
</dbReference>
<dbReference type="PANTHER" id="PTHR45128:SF2">
    <property type="entry name" value="METHYLTRANSFERASE DOMAIN-CONTAINING PROTEIN"/>
    <property type="match status" value="1"/>
</dbReference>
<feature type="domain" description="Methyltransferase" evidence="1">
    <location>
        <begin position="187"/>
        <end position="291"/>
    </location>
</feature>
<dbReference type="Gene3D" id="1.10.10.10">
    <property type="entry name" value="Winged helix-like DNA-binding domain superfamily/Winged helix DNA-binding domain"/>
    <property type="match status" value="1"/>
</dbReference>
<dbReference type="Gene3D" id="3.40.50.150">
    <property type="entry name" value="Vaccinia Virus protein VP39"/>
    <property type="match status" value="1"/>
</dbReference>
<dbReference type="InterPro" id="IPR048711">
    <property type="entry name" value="WHD_Rv2258c"/>
</dbReference>
<sequence>MSTPTTPTDTAPVLDEQALDDLLGRVMTDLGGALVVPLALIGDRLGLFTRLRDVGPATPEELAAAGGLAERYVREWLRAMAAAGYVEHVSGDDPAAARYRLTPEQAAAFTDPDSPAAVTGGFQSMAAALRVLDRLTDAFRTGAGIGWHEHHPDLFEGTERFFRPAYTASLTSEWIPALDGLEERLRAGVRAVDVGCGFGASTIIMARAYPASTWSGVDSHAPSIEAARERAAAAGLGNVTFEVGAAGGLSGAHDFVAFFDCLHDMPDPVGALRAARSALTDGGTVMLVEPMSWDTVAEGLNPLGKVFAAASLYVCLPSGLSGPPQAGLGNQAGPARTCALAREAGFGTARVATATPFNLIYELRP</sequence>
<dbReference type="AlphaFoldDB" id="A0A9W6L4K4"/>
<evidence type="ECO:0000313" key="3">
    <source>
        <dbReference type="EMBL" id="GLL12933.1"/>
    </source>
</evidence>
<gene>
    <name evidence="3" type="ORF">GCM10017577_40750</name>
</gene>
<organism evidence="3 4">
    <name type="scientific">Pseudonocardia halophobica</name>
    <dbReference type="NCBI Taxonomy" id="29401"/>
    <lineage>
        <taxon>Bacteria</taxon>
        <taxon>Bacillati</taxon>
        <taxon>Actinomycetota</taxon>
        <taxon>Actinomycetes</taxon>
        <taxon>Pseudonocardiales</taxon>
        <taxon>Pseudonocardiaceae</taxon>
        <taxon>Pseudonocardia</taxon>
    </lineage>
</organism>
<evidence type="ECO:0000313" key="4">
    <source>
        <dbReference type="Proteomes" id="UP001143463"/>
    </source>
</evidence>
<dbReference type="Pfam" id="PF21320">
    <property type="entry name" value="WHD_Rv2258c"/>
    <property type="match status" value="1"/>
</dbReference>
<dbReference type="GO" id="GO:0008168">
    <property type="term" value="F:methyltransferase activity"/>
    <property type="evidence" value="ECO:0007669"/>
    <property type="project" value="UniProtKB-KW"/>
</dbReference>
<protein>
    <submittedName>
        <fullName evidence="3">SAM-dependent methyltransferase</fullName>
    </submittedName>
</protein>
<dbReference type="InterPro" id="IPR036390">
    <property type="entry name" value="WH_DNA-bd_sf"/>
</dbReference>
<comment type="caution">
    <text evidence="3">The sequence shown here is derived from an EMBL/GenBank/DDBJ whole genome shotgun (WGS) entry which is preliminary data.</text>
</comment>
<dbReference type="SUPFAM" id="SSF46785">
    <property type="entry name" value="Winged helix' DNA-binding domain"/>
    <property type="match status" value="1"/>
</dbReference>
<reference evidence="3" key="2">
    <citation type="submission" date="2023-01" db="EMBL/GenBank/DDBJ databases">
        <authorList>
            <person name="Sun Q."/>
            <person name="Evtushenko L."/>
        </authorList>
    </citation>
    <scope>NUCLEOTIDE SEQUENCE</scope>
    <source>
        <strain evidence="3">VKM Ac-1069</strain>
    </source>
</reference>